<sequence length="800" mass="88968">MSSSASPSAASSAEYAEHLSNLVVIPSLSHENHYFLGPIGNLDPTDFIIDVTSSANPMSMNTKNQFDFRTKSIGGWSGYVAAYMGQGSVTPREHVAFLLMWLEKFRFCGSSCGLTTNWQFVAEALESKKEFPLGKILLGYLYQTLNNASAKIAVGSVVGAGGPWWLLQTWLNLMVKKVVNRPPMTEAEFPLPEPIVGDDGEERTHRRCTSYGEYASTPTDAGVKLSVELLKDWFCSFYEGFKKDARIWFPYEDSADLELPSDFRFEDINHEKFQKSREVLIAAISPCILPVGIHQGRNIQVSYEFYHPMSSARQLGLGQLPIGLFFADKIQCRGEITSTLMMDRLLNLPGPSLGSIDNIKLAGFRSKNFDRWWGKWKLHLFHQSASMYMTDLFPDVIPQTIESSPPHQSNSGRNIEYTPSLIPNGGGLSPPVIGYHAPKTSTLIHGLTREPADVGKKRKTRSSAVSTLALAPKKKVKFKKTKPIDKPTDDLPALDPSIEQALDEEEIGEDVDQAVAEMSDTERTPSASPKQTPPTPSAPVHFTRKKQTAVKKKSAATIVKSAPPQSSSDQTPSTVGSHHIEEEEQPAAPAIPVLADLFSFDIRDYLDEAEEDTPLSDNVKRTLQDISQRLEASSLDSLVVDCGSIRTRLHEVQALIPEELADVLTPAAYLKQHQFKLEKAKLRLAERRERKEIEATIQVDRQLVHEEKVKLDQLSEGPIKSNIDRLEARKIDLLARLEECNAELDMEHKKLADLPKSIEEQKARLKSAIKNVADLTKSLKVISGTDAQDAQAIEEVEQIR</sequence>
<feature type="compositionally biased region" description="Polar residues" evidence="2">
    <location>
        <begin position="400"/>
        <end position="413"/>
    </location>
</feature>
<proteinExistence type="predicted"/>
<feature type="region of interest" description="Disordered" evidence="2">
    <location>
        <begin position="400"/>
        <end position="421"/>
    </location>
</feature>
<feature type="coiled-coil region" evidence="1">
    <location>
        <begin position="723"/>
        <end position="778"/>
    </location>
</feature>
<dbReference type="Pfam" id="PF10536">
    <property type="entry name" value="PMD"/>
    <property type="match status" value="1"/>
</dbReference>
<evidence type="ECO:0000256" key="2">
    <source>
        <dbReference type="SAM" id="MobiDB-lite"/>
    </source>
</evidence>
<dbReference type="Proteomes" id="UP000000763">
    <property type="component" value="Chromosome 3"/>
</dbReference>
<evidence type="ECO:0000256" key="1">
    <source>
        <dbReference type="SAM" id="Coils"/>
    </source>
</evidence>
<evidence type="ECO:0000313" key="5">
    <source>
        <dbReference type="EMBL" id="AAT85305.1"/>
    </source>
</evidence>
<evidence type="ECO:0000259" key="3">
    <source>
        <dbReference type="Pfam" id="PF07197"/>
    </source>
</evidence>
<dbReference type="Pfam" id="PF07197">
    <property type="entry name" value="DUF1409"/>
    <property type="match status" value="1"/>
</dbReference>
<dbReference type="AlphaFoldDB" id="Q10KF8"/>
<protein>
    <recommendedName>
        <fullName evidence="7">Aminotransferase-like protein</fullName>
    </recommendedName>
</protein>
<feature type="compositionally biased region" description="Basic residues" evidence="2">
    <location>
        <begin position="542"/>
        <end position="554"/>
    </location>
</feature>
<feature type="region of interest" description="Disordered" evidence="2">
    <location>
        <begin position="476"/>
        <end position="495"/>
    </location>
</feature>
<gene>
    <name evidence="5" type="ORF">B1166C06.3</name>
</gene>
<keyword evidence="1" id="KW-0175">Coiled coil</keyword>
<evidence type="ECO:0000313" key="6">
    <source>
        <dbReference type="Proteomes" id="UP000000763"/>
    </source>
</evidence>
<dbReference type="InterPro" id="IPR019557">
    <property type="entry name" value="AminoTfrase-like_pln_mobile"/>
</dbReference>
<reference evidence="6" key="1">
    <citation type="journal article" date="2005" name="Nature">
        <title>The map-based sequence of the rice genome.</title>
        <authorList>
            <consortium name="International rice genome sequencing project (IRGSP)"/>
            <person name="Matsumoto T."/>
            <person name="Wu J."/>
            <person name="Kanamori H."/>
            <person name="Katayose Y."/>
            <person name="Fujisawa M."/>
            <person name="Namiki N."/>
            <person name="Mizuno H."/>
            <person name="Yamamoto K."/>
            <person name="Antonio B.A."/>
            <person name="Baba T."/>
            <person name="Sakata K."/>
            <person name="Nagamura Y."/>
            <person name="Aoki H."/>
            <person name="Arikawa K."/>
            <person name="Arita K."/>
            <person name="Bito T."/>
            <person name="Chiden Y."/>
            <person name="Fujitsuka N."/>
            <person name="Fukunaka R."/>
            <person name="Hamada M."/>
            <person name="Harada C."/>
            <person name="Hayashi A."/>
            <person name="Hijishita S."/>
            <person name="Honda M."/>
            <person name="Hosokawa S."/>
            <person name="Ichikawa Y."/>
            <person name="Idonuma A."/>
            <person name="Iijima M."/>
            <person name="Ikeda M."/>
            <person name="Ikeno M."/>
            <person name="Ito K."/>
            <person name="Ito S."/>
            <person name="Ito T."/>
            <person name="Ito Y."/>
            <person name="Ito Y."/>
            <person name="Iwabuchi A."/>
            <person name="Kamiya K."/>
            <person name="Karasawa W."/>
            <person name="Kurita K."/>
            <person name="Katagiri S."/>
            <person name="Kikuta A."/>
            <person name="Kobayashi H."/>
            <person name="Kobayashi N."/>
            <person name="Machita K."/>
            <person name="Maehara T."/>
            <person name="Masukawa M."/>
            <person name="Mizubayashi T."/>
            <person name="Mukai Y."/>
            <person name="Nagasaki H."/>
            <person name="Nagata Y."/>
            <person name="Naito S."/>
            <person name="Nakashima M."/>
            <person name="Nakama Y."/>
            <person name="Nakamichi Y."/>
            <person name="Nakamura M."/>
            <person name="Meguro A."/>
            <person name="Negishi M."/>
            <person name="Ohta I."/>
            <person name="Ohta T."/>
            <person name="Okamoto M."/>
            <person name="Ono N."/>
            <person name="Saji S."/>
            <person name="Sakaguchi M."/>
            <person name="Sakai K."/>
            <person name="Shibata M."/>
            <person name="Shimokawa T."/>
            <person name="Song J."/>
            <person name="Takazaki Y."/>
            <person name="Terasawa K."/>
            <person name="Tsugane M."/>
            <person name="Tsuji K."/>
            <person name="Ueda S."/>
            <person name="Waki K."/>
            <person name="Yamagata H."/>
            <person name="Yamamoto M."/>
            <person name="Yamamoto S."/>
            <person name="Yamane H."/>
            <person name="Yoshiki S."/>
            <person name="Yoshihara R."/>
            <person name="Yukawa K."/>
            <person name="Zhong H."/>
            <person name="Yano M."/>
            <person name="Yuan Q."/>
            <person name="Ouyang S."/>
            <person name="Liu J."/>
            <person name="Jones K.M."/>
            <person name="Gansberger K."/>
            <person name="Moffat K."/>
            <person name="Hill J."/>
            <person name="Bera J."/>
            <person name="Fadrosh D."/>
            <person name="Jin S."/>
            <person name="Johri S."/>
            <person name="Kim M."/>
            <person name="Overton L."/>
            <person name="Reardon M."/>
            <person name="Tsitrin T."/>
            <person name="Vuong H."/>
            <person name="Weaver B."/>
            <person name="Ciecko A."/>
            <person name="Tallon L."/>
            <person name="Jackson J."/>
            <person name="Pai G."/>
            <person name="Aken S.V."/>
            <person name="Utterback T."/>
            <person name="Reidmuller S."/>
            <person name="Feldblyum T."/>
            <person name="Hsiao J."/>
            <person name="Zismann V."/>
            <person name="Iobst S."/>
            <person name="de Vazeille A.R."/>
            <person name="Buell C.R."/>
            <person name="Ying K."/>
            <person name="Li Y."/>
            <person name="Lu T."/>
            <person name="Huang Y."/>
            <person name="Zhao Q."/>
            <person name="Feng Q."/>
            <person name="Zhang L."/>
            <person name="Zhu J."/>
            <person name="Weng Q."/>
            <person name="Mu J."/>
            <person name="Lu Y."/>
            <person name="Fan D."/>
            <person name="Liu Y."/>
            <person name="Guan J."/>
            <person name="Zhang Y."/>
            <person name="Yu S."/>
            <person name="Liu X."/>
            <person name="Zhang Y."/>
            <person name="Hong G."/>
            <person name="Han B."/>
            <person name="Choisne N."/>
            <person name="Demange N."/>
            <person name="Orjeda G."/>
            <person name="Samain S."/>
            <person name="Cattolico L."/>
            <person name="Pelletier E."/>
            <person name="Couloux A."/>
            <person name="Segurens B."/>
            <person name="Wincker P."/>
            <person name="D'Hont A."/>
            <person name="Scarpelli C."/>
            <person name="Weissenbach J."/>
            <person name="Salanoubat M."/>
            <person name="Quetier F."/>
            <person name="Yu Y."/>
            <person name="Kim H.R."/>
            <person name="Rambo T."/>
            <person name="Currie J."/>
            <person name="Collura K."/>
            <person name="Luo M."/>
            <person name="Yang T."/>
            <person name="Ammiraju J.S.S."/>
            <person name="Engler F."/>
            <person name="Soderlund C."/>
            <person name="Wing R.A."/>
            <person name="Palmer L.E."/>
            <person name="de la Bastide M."/>
            <person name="Spiegel L."/>
            <person name="Nascimento L."/>
            <person name="Zutavern T."/>
            <person name="O'Shaughnessy A."/>
            <person name="Dike S."/>
            <person name="Dedhia N."/>
            <person name="Preston R."/>
            <person name="Balija V."/>
            <person name="McCombie W.R."/>
            <person name="Chow T."/>
            <person name="Chen H."/>
            <person name="Chung M."/>
            <person name="Chen C."/>
            <person name="Shaw J."/>
            <person name="Wu H."/>
            <person name="Hsiao K."/>
            <person name="Chao Y."/>
            <person name="Chu M."/>
            <person name="Cheng C."/>
            <person name="Hour A."/>
            <person name="Lee P."/>
            <person name="Lin S."/>
            <person name="Lin Y."/>
            <person name="Liou J."/>
            <person name="Liu S."/>
            <person name="Hsing Y."/>
            <person name="Raghuvanshi S."/>
            <person name="Mohanty A."/>
            <person name="Bharti A.K."/>
            <person name="Gaur A."/>
            <person name="Gupta V."/>
            <person name="Kumar D."/>
            <person name="Ravi V."/>
            <person name="Vij S."/>
            <person name="Kapur A."/>
            <person name="Khurana P."/>
            <person name="Khurana P."/>
            <person name="Khurana J.P."/>
            <person name="Tyagi A.K."/>
            <person name="Gaikwad K."/>
            <person name="Singh A."/>
            <person name="Dalal V."/>
            <person name="Srivastava S."/>
            <person name="Dixit A."/>
            <person name="Pal A.K."/>
            <person name="Ghazi I.A."/>
            <person name="Yadav M."/>
            <person name="Pandit A."/>
            <person name="Bhargava A."/>
            <person name="Sureshbabu K."/>
            <person name="Batra K."/>
            <person name="Sharma T.R."/>
            <person name="Mohapatra T."/>
            <person name="Singh N.K."/>
            <person name="Messing J."/>
            <person name="Nelson A.B."/>
            <person name="Fuks G."/>
            <person name="Kavchok S."/>
            <person name="Keizer G."/>
            <person name="Linton E."/>
            <person name="Llaca V."/>
            <person name="Song R."/>
            <person name="Tanyolac B."/>
            <person name="Young S."/>
            <person name="Ho-Il K."/>
            <person name="Hahn J.H."/>
            <person name="Sangsakoo G."/>
            <person name="Vanavichit A."/>
            <person name="de Mattos Luiz.A.T."/>
            <person name="Zimmer P.D."/>
            <person name="Malone G."/>
            <person name="Dellagostin O."/>
            <person name="de Oliveira A.C."/>
            <person name="Bevan M."/>
            <person name="Bancroft I."/>
            <person name="Minx P."/>
            <person name="Cordum H."/>
            <person name="Wilson R."/>
            <person name="Cheng Z."/>
            <person name="Jin W."/>
            <person name="Jiang J."/>
            <person name="Leong S.A."/>
            <person name="Iwama H."/>
            <person name="Gojobori T."/>
            <person name="Itoh T."/>
            <person name="Niimura Y."/>
            <person name="Fujii Y."/>
            <person name="Habara T."/>
            <person name="Sakai H."/>
            <person name="Sato Y."/>
            <person name="Wilson G."/>
            <person name="Kumar K."/>
            <person name="McCouch S."/>
            <person name="Juretic N."/>
            <person name="Hoen D."/>
            <person name="Wright S."/>
            <person name="Bruskiewich R."/>
            <person name="Bureau T."/>
            <person name="Miyao A."/>
            <person name="Hirochika H."/>
            <person name="Nishikawa T."/>
            <person name="Kadowaki K."/>
            <person name="Sugiura M."/>
            <person name="Burr B."/>
            <person name="Sasaki T."/>
        </authorList>
    </citation>
    <scope>NUCLEOTIDE SEQUENCE [LARGE SCALE GENOMIC DNA]</scope>
    <source>
        <strain evidence="6">cv. Nipponbare</strain>
    </source>
</reference>
<dbReference type="EMBL" id="AC146915">
    <property type="protein sequence ID" value="AAT85305.1"/>
    <property type="molecule type" value="Genomic_DNA"/>
</dbReference>
<dbReference type="InterPro" id="IPR010811">
    <property type="entry name" value="DUF1409"/>
</dbReference>
<evidence type="ECO:0000259" key="4">
    <source>
        <dbReference type="Pfam" id="PF10536"/>
    </source>
</evidence>
<evidence type="ECO:0008006" key="7">
    <source>
        <dbReference type="Google" id="ProtNLM"/>
    </source>
</evidence>
<feature type="domain" description="Aminotransferase-like plant mobile" evidence="4">
    <location>
        <begin position="80"/>
        <end position="178"/>
    </location>
</feature>
<feature type="compositionally biased region" description="Low complexity" evidence="2">
    <location>
        <begin position="561"/>
        <end position="574"/>
    </location>
</feature>
<organism evidence="5 6">
    <name type="scientific">Oryza sativa subsp. japonica</name>
    <name type="common">Rice</name>
    <dbReference type="NCBI Taxonomy" id="39947"/>
    <lineage>
        <taxon>Eukaryota</taxon>
        <taxon>Viridiplantae</taxon>
        <taxon>Streptophyta</taxon>
        <taxon>Embryophyta</taxon>
        <taxon>Tracheophyta</taxon>
        <taxon>Spermatophyta</taxon>
        <taxon>Magnoliopsida</taxon>
        <taxon>Liliopsida</taxon>
        <taxon>Poales</taxon>
        <taxon>Poaceae</taxon>
        <taxon>BOP clade</taxon>
        <taxon>Oryzoideae</taxon>
        <taxon>Oryzeae</taxon>
        <taxon>Oryzinae</taxon>
        <taxon>Oryza</taxon>
        <taxon>Oryza sativa</taxon>
    </lineage>
</organism>
<reference evidence="6" key="2">
    <citation type="journal article" date="2008" name="Nucleic Acids Res.">
        <title>The rice annotation project database (RAP-DB): 2008 update.</title>
        <authorList>
            <consortium name="The rice annotation project (RAP)"/>
        </authorList>
    </citation>
    <scope>GENOME REANNOTATION</scope>
    <source>
        <strain evidence="6">cv. Nipponbare</strain>
    </source>
</reference>
<name>Q10KF8_ORYSJ</name>
<feature type="region of interest" description="Disordered" evidence="2">
    <location>
        <begin position="517"/>
        <end position="588"/>
    </location>
</feature>
<feature type="domain" description="DUF1409" evidence="3">
    <location>
        <begin position="633"/>
        <end position="677"/>
    </location>
</feature>
<accession>Q10KF8</accession>